<evidence type="ECO:0000256" key="3">
    <source>
        <dbReference type="ARBA" id="ARBA00022679"/>
    </source>
</evidence>
<dbReference type="SUPFAM" id="SSF56925">
    <property type="entry name" value="OMPA-like"/>
    <property type="match status" value="1"/>
</dbReference>
<dbReference type="GO" id="GO:0009279">
    <property type="term" value="C:cell outer membrane"/>
    <property type="evidence" value="ECO:0007669"/>
    <property type="project" value="UniProtKB-SubCell"/>
</dbReference>
<feature type="compositionally biased region" description="Low complexity" evidence="8">
    <location>
        <begin position="33"/>
        <end position="48"/>
    </location>
</feature>
<dbReference type="GO" id="GO:0016746">
    <property type="term" value="F:acyltransferase activity"/>
    <property type="evidence" value="ECO:0007669"/>
    <property type="project" value="UniProtKB-KW"/>
</dbReference>
<dbReference type="InterPro" id="IPR009746">
    <property type="entry name" value="LipidA_acyl_PagP"/>
</dbReference>
<evidence type="ECO:0000313" key="11">
    <source>
        <dbReference type="Proteomes" id="UP000451565"/>
    </source>
</evidence>
<feature type="chain" id="PRO_5032912383" description="Lipid A palmitoyltransferase PagP" evidence="9">
    <location>
        <begin position="25"/>
        <end position="227"/>
    </location>
</feature>
<evidence type="ECO:0000256" key="2">
    <source>
        <dbReference type="ARBA" id="ARBA00006368"/>
    </source>
</evidence>
<protein>
    <recommendedName>
        <fullName evidence="12">Lipid A palmitoyltransferase PagP</fullName>
    </recommendedName>
</protein>
<comment type="similarity">
    <text evidence="2">Belongs to the lipid A palmitoyltransferase family.</text>
</comment>
<evidence type="ECO:0000256" key="5">
    <source>
        <dbReference type="ARBA" id="ARBA00023136"/>
    </source>
</evidence>
<accession>A0A843YSN1</accession>
<dbReference type="Pfam" id="PF07017">
    <property type="entry name" value="PagP"/>
    <property type="match status" value="1"/>
</dbReference>
<dbReference type="Gene3D" id="2.40.160.20">
    <property type="match status" value="1"/>
</dbReference>
<feature type="signal peptide" evidence="9">
    <location>
        <begin position="1"/>
        <end position="24"/>
    </location>
</feature>
<organism evidence="10 11">
    <name type="scientific">Glaciimonas soli</name>
    <dbReference type="NCBI Taxonomy" id="2590999"/>
    <lineage>
        <taxon>Bacteria</taxon>
        <taxon>Pseudomonadati</taxon>
        <taxon>Pseudomonadota</taxon>
        <taxon>Betaproteobacteria</taxon>
        <taxon>Burkholderiales</taxon>
        <taxon>Oxalobacteraceae</taxon>
        <taxon>Glaciimonas</taxon>
    </lineage>
</organism>
<evidence type="ECO:0000256" key="1">
    <source>
        <dbReference type="ARBA" id="ARBA00004442"/>
    </source>
</evidence>
<evidence type="ECO:0000256" key="7">
    <source>
        <dbReference type="ARBA" id="ARBA00023315"/>
    </source>
</evidence>
<keyword evidence="5" id="KW-0472">Membrane</keyword>
<dbReference type="InterPro" id="IPR011250">
    <property type="entry name" value="OMP/PagP_B-barrel"/>
</dbReference>
<reference evidence="10 11" key="1">
    <citation type="submission" date="2019-10" db="EMBL/GenBank/DDBJ databases">
        <title>Glaciimonas soli sp. nov., a psychrophilic bacterium isolated from the forest soil of a high elevation mountain in Taiwan.</title>
        <authorList>
            <person name="Wang L.-T."/>
            <person name="Shieh W.Y."/>
        </authorList>
    </citation>
    <scope>NUCLEOTIDE SEQUENCE [LARGE SCALE GENOMIC DNA]</scope>
    <source>
        <strain evidence="10 11">GS1</strain>
    </source>
</reference>
<evidence type="ECO:0000256" key="9">
    <source>
        <dbReference type="SAM" id="SignalP"/>
    </source>
</evidence>
<comment type="caution">
    <text evidence="10">The sequence shown here is derived from an EMBL/GenBank/DDBJ whole genome shotgun (WGS) entry which is preliminary data.</text>
</comment>
<evidence type="ECO:0000256" key="8">
    <source>
        <dbReference type="SAM" id="MobiDB-lite"/>
    </source>
</evidence>
<keyword evidence="11" id="KW-1185">Reference proteome</keyword>
<proteinExistence type="inferred from homology"/>
<evidence type="ECO:0000256" key="6">
    <source>
        <dbReference type="ARBA" id="ARBA00023237"/>
    </source>
</evidence>
<sequence length="227" mass="25038">MSRTTSSFCAAFIAAALVSVSAYAQTYTSVDTQQSSTATAPPSAQPATYGPLNTSTDSNVNPGWWKQTTNSILDRLDYITNNGSMELYVPGYSYHGRGTYTRERIDELNEEAWGIGGGRTIRNASGNDESVYFLAFADSHSKPELHLGYAYEWVFGIPKTPLEISAGYTAMLMSRADYFHHFPFPMALPLAGIGTKKAKLMFSYVPRLSKNKGNGDVLFIFTRFQVD</sequence>
<name>A0A843YSN1_9BURK</name>
<evidence type="ECO:0000313" key="10">
    <source>
        <dbReference type="EMBL" id="MQR00361.1"/>
    </source>
</evidence>
<dbReference type="OrthoDB" id="9156803at2"/>
<dbReference type="AlphaFoldDB" id="A0A843YSN1"/>
<dbReference type="RefSeq" id="WP_153233968.1">
    <property type="nucleotide sequence ID" value="NZ_WINI01000003.1"/>
</dbReference>
<gene>
    <name evidence="10" type="ORF">GEV47_06670</name>
</gene>
<comment type="subcellular location">
    <subcellularLocation>
        <location evidence="1">Cell outer membrane</location>
    </subcellularLocation>
</comment>
<dbReference type="Proteomes" id="UP000451565">
    <property type="component" value="Unassembled WGS sequence"/>
</dbReference>
<dbReference type="EMBL" id="WINI01000003">
    <property type="protein sequence ID" value="MQR00361.1"/>
    <property type="molecule type" value="Genomic_DNA"/>
</dbReference>
<feature type="region of interest" description="Disordered" evidence="8">
    <location>
        <begin position="33"/>
        <end position="53"/>
    </location>
</feature>
<keyword evidence="7" id="KW-0012">Acyltransferase</keyword>
<keyword evidence="3" id="KW-0808">Transferase</keyword>
<keyword evidence="6" id="KW-0998">Cell outer membrane</keyword>
<evidence type="ECO:0008006" key="12">
    <source>
        <dbReference type="Google" id="ProtNLM"/>
    </source>
</evidence>
<keyword evidence="4 9" id="KW-0732">Signal</keyword>
<evidence type="ECO:0000256" key="4">
    <source>
        <dbReference type="ARBA" id="ARBA00022729"/>
    </source>
</evidence>